<proteinExistence type="predicted"/>
<comment type="caution">
    <text evidence="1">The sequence shown here is derived from an EMBL/GenBank/DDBJ whole genome shotgun (WGS) entry which is preliminary data.</text>
</comment>
<protein>
    <recommendedName>
        <fullName evidence="3">Transcription factor Pcc1</fullName>
    </recommendedName>
</protein>
<reference evidence="1" key="1">
    <citation type="submission" date="2020-10" db="EMBL/GenBank/DDBJ databases">
        <authorList>
            <person name="Hahn C.J."/>
            <person name="Laso-Perez R."/>
            <person name="Vulcano F."/>
            <person name="Vaziourakis K.-M."/>
            <person name="Stokke R."/>
            <person name="Steen I.H."/>
            <person name="Teske A."/>
            <person name="Boetius A."/>
            <person name="Liebeke M."/>
            <person name="Amann R."/>
            <person name="Knittel K."/>
        </authorList>
    </citation>
    <scope>NUCLEOTIDE SEQUENCE</scope>
    <source>
        <strain evidence="1">Gfbio:e3339647-f889-4370-9287-4fb5cb688e4c:AG392M11_GoMArc1</strain>
    </source>
</reference>
<dbReference type="Proteomes" id="UP000639006">
    <property type="component" value="Unassembled WGS sequence"/>
</dbReference>
<dbReference type="AlphaFoldDB" id="A0A811T4T7"/>
<evidence type="ECO:0000313" key="1">
    <source>
        <dbReference type="EMBL" id="CAD6492204.1"/>
    </source>
</evidence>
<accession>A0A811T4T7</accession>
<dbReference type="EMBL" id="CAJHIQ010000010">
    <property type="protein sequence ID" value="CAD6492204.1"/>
    <property type="molecule type" value="Genomic_DNA"/>
</dbReference>
<evidence type="ECO:0000313" key="2">
    <source>
        <dbReference type="Proteomes" id="UP000639006"/>
    </source>
</evidence>
<gene>
    <name evidence="1" type="ORF">DIAAKJNI_00246</name>
</gene>
<dbReference type="NCBIfam" id="NF011470">
    <property type="entry name" value="PRK14887.1"/>
    <property type="match status" value="1"/>
</dbReference>
<organism evidence="1 2">
    <name type="scientific">Candidatus Argoarchaeum ethanivorans</name>
    <dbReference type="NCBI Taxonomy" id="2608793"/>
    <lineage>
        <taxon>Archaea</taxon>
        <taxon>Methanobacteriati</taxon>
        <taxon>Methanobacteriota</taxon>
        <taxon>Stenosarchaea group</taxon>
        <taxon>Methanomicrobia</taxon>
        <taxon>Methanosarcinales</taxon>
        <taxon>Methanosarcinales incertae sedis</taxon>
        <taxon>GOM Arc I cluster</taxon>
        <taxon>Candidatus Argoarchaeum</taxon>
    </lineage>
</organism>
<name>A0A811T4T7_9EURY</name>
<evidence type="ECO:0008006" key="3">
    <source>
        <dbReference type="Google" id="ProtNLM"/>
    </source>
</evidence>
<sequence>MIHTKLTLSGECAQIVQRSLEPDNLSSMCTSENSKKVIVRFEANRIGTVLSTIDDYLMNAKIAEDLCSITKTKTKK</sequence>